<sequence>MSLKHTAAMDEDDLAEVAAVAGWLAAAEPVPGAVAAGSNREAVGEEQALVGGLLGSDPAVRALGCLPECAAALACAGIVLPDGVLRLVATALVATALAARRWPSRAAPGPCCDPLLCWSPSAAAGSWPRCVGHLPCADRHRAHALLTGGR</sequence>
<organism evidence="1 2">
    <name type="scientific">Streptomyces lunalinharesii</name>
    <dbReference type="NCBI Taxonomy" id="333384"/>
    <lineage>
        <taxon>Bacteria</taxon>
        <taxon>Bacillati</taxon>
        <taxon>Actinomycetota</taxon>
        <taxon>Actinomycetes</taxon>
        <taxon>Kitasatosporales</taxon>
        <taxon>Streptomycetaceae</taxon>
        <taxon>Streptomyces</taxon>
    </lineage>
</organism>
<dbReference type="EMBL" id="BAAARK010000072">
    <property type="protein sequence ID" value="GAA2694244.1"/>
    <property type="molecule type" value="Genomic_DNA"/>
</dbReference>
<gene>
    <name evidence="1" type="ORF">GCM10009864_81290</name>
</gene>
<evidence type="ECO:0000313" key="1">
    <source>
        <dbReference type="EMBL" id="GAA2694244.1"/>
    </source>
</evidence>
<keyword evidence="2" id="KW-1185">Reference proteome</keyword>
<dbReference type="Proteomes" id="UP001500994">
    <property type="component" value="Unassembled WGS sequence"/>
</dbReference>
<protein>
    <submittedName>
        <fullName evidence="1">Uncharacterized protein</fullName>
    </submittedName>
</protein>
<reference evidence="1 2" key="1">
    <citation type="journal article" date="2019" name="Int. J. Syst. Evol. Microbiol.">
        <title>The Global Catalogue of Microorganisms (GCM) 10K type strain sequencing project: providing services to taxonomists for standard genome sequencing and annotation.</title>
        <authorList>
            <consortium name="The Broad Institute Genomics Platform"/>
            <consortium name="The Broad Institute Genome Sequencing Center for Infectious Disease"/>
            <person name="Wu L."/>
            <person name="Ma J."/>
        </authorList>
    </citation>
    <scope>NUCLEOTIDE SEQUENCE [LARGE SCALE GENOMIC DNA]</scope>
    <source>
        <strain evidence="1 2">JCM 16374</strain>
    </source>
</reference>
<evidence type="ECO:0000313" key="2">
    <source>
        <dbReference type="Proteomes" id="UP001500994"/>
    </source>
</evidence>
<proteinExistence type="predicted"/>
<name>A0ABN3T6D7_9ACTN</name>
<comment type="caution">
    <text evidence="1">The sequence shown here is derived from an EMBL/GenBank/DDBJ whole genome shotgun (WGS) entry which is preliminary data.</text>
</comment>
<accession>A0ABN3T6D7</accession>